<proteinExistence type="predicted"/>
<dbReference type="Proteomes" id="UP000008068">
    <property type="component" value="Unassembled WGS sequence"/>
</dbReference>
<organism evidence="3">
    <name type="scientific">Caenorhabditis brenneri</name>
    <name type="common">Nematode worm</name>
    <dbReference type="NCBI Taxonomy" id="135651"/>
    <lineage>
        <taxon>Eukaryota</taxon>
        <taxon>Metazoa</taxon>
        <taxon>Ecdysozoa</taxon>
        <taxon>Nematoda</taxon>
        <taxon>Chromadorea</taxon>
        <taxon>Rhabditida</taxon>
        <taxon>Rhabditina</taxon>
        <taxon>Rhabditomorpha</taxon>
        <taxon>Rhabditoidea</taxon>
        <taxon>Rhabditidae</taxon>
        <taxon>Peloderinae</taxon>
        <taxon>Caenorhabditis</taxon>
    </lineage>
</organism>
<dbReference type="InParanoid" id="G0NSH2"/>
<protein>
    <submittedName>
        <fullName evidence="2">Uncharacterized protein</fullName>
    </submittedName>
</protein>
<evidence type="ECO:0000313" key="2">
    <source>
        <dbReference type="EMBL" id="EGT36816.1"/>
    </source>
</evidence>
<feature type="compositionally biased region" description="Low complexity" evidence="1">
    <location>
        <begin position="10"/>
        <end position="23"/>
    </location>
</feature>
<dbReference type="FunCoup" id="G0NSH2">
    <property type="interactions" value="1054"/>
</dbReference>
<accession>G0NSH2</accession>
<evidence type="ECO:0000256" key="1">
    <source>
        <dbReference type="SAM" id="MobiDB-lite"/>
    </source>
</evidence>
<sequence length="84" mass="9519">MLREQPLAPPQQAGAPKLQAPPLNKTADKKGKKGKSTPRDNRISKKKAKKPREDDTISNIPDEMPDLEINREHAEPFYTDEQLM</sequence>
<evidence type="ECO:0000313" key="3">
    <source>
        <dbReference type="Proteomes" id="UP000008068"/>
    </source>
</evidence>
<name>G0NSH2_CAEBE</name>
<dbReference type="OMA" id="REHTEPF"/>
<reference evidence="3" key="1">
    <citation type="submission" date="2011-07" db="EMBL/GenBank/DDBJ databases">
        <authorList>
            <consortium name="Caenorhabditis brenneri Sequencing and Analysis Consortium"/>
            <person name="Wilson R.K."/>
        </authorList>
    </citation>
    <scope>NUCLEOTIDE SEQUENCE [LARGE SCALE GENOMIC DNA]</scope>
    <source>
        <strain evidence="3">PB2801</strain>
    </source>
</reference>
<dbReference type="OrthoDB" id="5869771at2759"/>
<keyword evidence="3" id="KW-1185">Reference proteome</keyword>
<feature type="region of interest" description="Disordered" evidence="1">
    <location>
        <begin position="1"/>
        <end position="84"/>
    </location>
</feature>
<dbReference type="AlphaFoldDB" id="G0NSH2"/>
<dbReference type="eggNOG" id="ENOG502T3EB">
    <property type="taxonomic scope" value="Eukaryota"/>
</dbReference>
<dbReference type="EMBL" id="GL379938">
    <property type="protein sequence ID" value="EGT36816.1"/>
    <property type="molecule type" value="Genomic_DNA"/>
</dbReference>
<gene>
    <name evidence="2" type="ORF">CAEBREN_02861</name>
</gene>
<dbReference type="HOGENOM" id="CLU_2529444_0_0_1"/>